<gene>
    <name evidence="10" type="primary">grkc_2</name>
    <name evidence="10" type="ORF">BAG01nite_23950</name>
    <name evidence="11" type="ORF">EB820_08895</name>
</gene>
<keyword evidence="13" id="KW-1185">Reference proteome</keyword>
<evidence type="ECO:0000256" key="5">
    <source>
        <dbReference type="ARBA" id="ARBA00023136"/>
    </source>
</evidence>
<dbReference type="InterPro" id="IPR038501">
    <property type="entry name" value="Spore_GerAC_C_sf"/>
</dbReference>
<evidence type="ECO:0000256" key="3">
    <source>
        <dbReference type="ARBA" id="ARBA00022544"/>
    </source>
</evidence>
<dbReference type="Proteomes" id="UP000276178">
    <property type="component" value="Unassembled WGS sequence"/>
</dbReference>
<dbReference type="Gene3D" id="6.20.190.10">
    <property type="entry name" value="Nutrient germinant receptor protein C, domain 1"/>
    <property type="match status" value="1"/>
</dbReference>
<evidence type="ECO:0000259" key="8">
    <source>
        <dbReference type="Pfam" id="PF05504"/>
    </source>
</evidence>
<dbReference type="PANTHER" id="PTHR35789">
    <property type="entry name" value="SPORE GERMINATION PROTEIN B3"/>
    <property type="match status" value="1"/>
</dbReference>
<keyword evidence="7" id="KW-0449">Lipoprotein</keyword>
<dbReference type="PANTHER" id="PTHR35789:SF1">
    <property type="entry name" value="SPORE GERMINATION PROTEIN B3"/>
    <property type="match status" value="1"/>
</dbReference>
<evidence type="ECO:0000256" key="2">
    <source>
        <dbReference type="ARBA" id="ARBA00007886"/>
    </source>
</evidence>
<dbReference type="Pfam" id="PF05504">
    <property type="entry name" value="Spore_GerAC"/>
    <property type="match status" value="1"/>
</dbReference>
<sequence length="394" mass="43246">MRARGSVLILLACCVLLGGCWDRTEINDLAIITAAAVDKGGAGEIVLSIQVLIPRAVGEGGLGGPTMSADRELTTVLSGKGINIADAMSKVQAKLSRKVFWGHCKIYLFGEAVAKEGIADHIDFLVRHPEPRNRAYLYISKGKAMEILGIKTLLERSTAEALREYATLHIGMSVTLVDFRNMLNGEAQAVALPYIQKGSKLDEQAQIQENSLLMGTAIFRNDKMIGALTTKATRGLLWLRNEIIRASVSVNIPGGQGLISVIPLRATTKLVPKIENGKWSILVKIDTEGDVVENGTRLNMMDLSSIALVEKAVENEIRSRVSLALFYLQKELHADVTNFAAAFHRKYPQQWDEVKQSWDEIYPQVEVSTKIHAAIRRPGLTSESVGYPASQEKR</sequence>
<dbReference type="InterPro" id="IPR008844">
    <property type="entry name" value="Spore_GerAC-like"/>
</dbReference>
<dbReference type="InterPro" id="IPR057336">
    <property type="entry name" value="GerAC_N"/>
</dbReference>
<dbReference type="RefSeq" id="WP_122952752.1">
    <property type="nucleotide sequence ID" value="NZ_BJOD01000022.1"/>
</dbReference>
<evidence type="ECO:0000256" key="4">
    <source>
        <dbReference type="ARBA" id="ARBA00022729"/>
    </source>
</evidence>
<dbReference type="EMBL" id="RHHN01000027">
    <property type="protein sequence ID" value="RNB56759.1"/>
    <property type="molecule type" value="Genomic_DNA"/>
</dbReference>
<feature type="domain" description="Spore germination GerAC-like C-terminal" evidence="8">
    <location>
        <begin position="214"/>
        <end position="379"/>
    </location>
</feature>
<dbReference type="Gene3D" id="3.30.300.210">
    <property type="entry name" value="Nutrient germinant receptor protein C, domain 3"/>
    <property type="match status" value="1"/>
</dbReference>
<dbReference type="InterPro" id="IPR046953">
    <property type="entry name" value="Spore_GerAC-like_C"/>
</dbReference>
<evidence type="ECO:0000259" key="9">
    <source>
        <dbReference type="Pfam" id="PF25198"/>
    </source>
</evidence>
<comment type="subcellular location">
    <subcellularLocation>
        <location evidence="1">Membrane</location>
        <topology evidence="1">Lipid-anchor</topology>
    </subcellularLocation>
</comment>
<name>A0A3M8AZZ7_9BACL</name>
<evidence type="ECO:0000256" key="6">
    <source>
        <dbReference type="ARBA" id="ARBA00023139"/>
    </source>
</evidence>
<evidence type="ECO:0000256" key="1">
    <source>
        <dbReference type="ARBA" id="ARBA00004635"/>
    </source>
</evidence>
<reference evidence="10 13" key="2">
    <citation type="submission" date="2019-06" db="EMBL/GenBank/DDBJ databases">
        <title>Whole genome shotgun sequence of Brevibacillus agri NBRC 15538.</title>
        <authorList>
            <person name="Hosoyama A."/>
            <person name="Uohara A."/>
            <person name="Ohji S."/>
            <person name="Ichikawa N."/>
        </authorList>
    </citation>
    <scope>NUCLEOTIDE SEQUENCE [LARGE SCALE GENOMIC DNA]</scope>
    <source>
        <strain evidence="10 13">NBRC 15538</strain>
    </source>
</reference>
<keyword evidence="5" id="KW-0472">Membrane</keyword>
<keyword evidence="6" id="KW-0564">Palmitate</keyword>
<reference evidence="11 12" key="1">
    <citation type="submission" date="2018-10" db="EMBL/GenBank/DDBJ databases">
        <title>Phylogenomics of Brevibacillus.</title>
        <authorList>
            <person name="Dunlap C."/>
        </authorList>
    </citation>
    <scope>NUCLEOTIDE SEQUENCE [LARGE SCALE GENOMIC DNA]</scope>
    <source>
        <strain evidence="11 12">NRRL NRS 1219</strain>
    </source>
</reference>
<organism evidence="11 12">
    <name type="scientific">Brevibacillus agri</name>
    <dbReference type="NCBI Taxonomy" id="51101"/>
    <lineage>
        <taxon>Bacteria</taxon>
        <taxon>Bacillati</taxon>
        <taxon>Bacillota</taxon>
        <taxon>Bacilli</taxon>
        <taxon>Bacillales</taxon>
        <taxon>Paenibacillaceae</taxon>
        <taxon>Brevibacillus</taxon>
    </lineage>
</organism>
<evidence type="ECO:0000313" key="13">
    <source>
        <dbReference type="Proteomes" id="UP000317180"/>
    </source>
</evidence>
<dbReference type="GO" id="GO:0009847">
    <property type="term" value="P:spore germination"/>
    <property type="evidence" value="ECO:0007669"/>
    <property type="project" value="InterPro"/>
</dbReference>
<dbReference type="GO" id="GO:0016020">
    <property type="term" value="C:membrane"/>
    <property type="evidence" value="ECO:0007669"/>
    <property type="project" value="UniProtKB-SubCell"/>
</dbReference>
<comment type="caution">
    <text evidence="11">The sequence shown here is derived from an EMBL/GenBank/DDBJ whole genome shotgun (WGS) entry which is preliminary data.</text>
</comment>
<dbReference type="Proteomes" id="UP000317180">
    <property type="component" value="Unassembled WGS sequence"/>
</dbReference>
<accession>A0A3M8AZZ7</accession>
<comment type="similarity">
    <text evidence="2">Belongs to the GerABKC lipoprotein family.</text>
</comment>
<dbReference type="Pfam" id="PF25198">
    <property type="entry name" value="Spore_GerAC_N"/>
    <property type="match status" value="1"/>
</dbReference>
<dbReference type="OrthoDB" id="9816067at2"/>
<evidence type="ECO:0000313" key="11">
    <source>
        <dbReference type="EMBL" id="RNB56759.1"/>
    </source>
</evidence>
<keyword evidence="4" id="KW-0732">Signal</keyword>
<evidence type="ECO:0000313" key="10">
    <source>
        <dbReference type="EMBL" id="GED26293.1"/>
    </source>
</evidence>
<feature type="domain" description="Spore germination protein N-terminal" evidence="9">
    <location>
        <begin position="22"/>
        <end position="196"/>
    </location>
</feature>
<keyword evidence="3" id="KW-0309">Germination</keyword>
<protein>
    <submittedName>
        <fullName evidence="10 11">Germination protein</fullName>
    </submittedName>
</protein>
<dbReference type="EMBL" id="BJOD01000022">
    <property type="protein sequence ID" value="GED26293.1"/>
    <property type="molecule type" value="Genomic_DNA"/>
</dbReference>
<dbReference type="AlphaFoldDB" id="A0A3M8AZZ7"/>
<evidence type="ECO:0000313" key="12">
    <source>
        <dbReference type="Proteomes" id="UP000276178"/>
    </source>
</evidence>
<dbReference type="NCBIfam" id="TIGR02887">
    <property type="entry name" value="spore_ger_x_C"/>
    <property type="match status" value="1"/>
</dbReference>
<dbReference type="PROSITE" id="PS51257">
    <property type="entry name" value="PROKAR_LIPOPROTEIN"/>
    <property type="match status" value="1"/>
</dbReference>
<proteinExistence type="inferred from homology"/>
<evidence type="ECO:0000256" key="7">
    <source>
        <dbReference type="ARBA" id="ARBA00023288"/>
    </source>
</evidence>